<sequence length="78" mass="8549">MKRAGILMIIIGVITIIAGLLTFTDLTTVNAVDSHNWTINLNGIKSFQWPVFTGGALIVVGIIFHIADYEKHDKIKIG</sequence>
<dbReference type="OrthoDB" id="771976at2"/>
<proteinExistence type="predicted"/>
<organism evidence="2 3">
    <name type="scientific">Pedobacter hartonius</name>
    <dbReference type="NCBI Taxonomy" id="425514"/>
    <lineage>
        <taxon>Bacteria</taxon>
        <taxon>Pseudomonadati</taxon>
        <taxon>Bacteroidota</taxon>
        <taxon>Sphingobacteriia</taxon>
        <taxon>Sphingobacteriales</taxon>
        <taxon>Sphingobacteriaceae</taxon>
        <taxon>Pedobacter</taxon>
    </lineage>
</organism>
<feature type="transmembrane region" description="Helical" evidence="1">
    <location>
        <begin position="47"/>
        <end position="67"/>
    </location>
</feature>
<evidence type="ECO:0000313" key="3">
    <source>
        <dbReference type="Proteomes" id="UP000198850"/>
    </source>
</evidence>
<keyword evidence="1" id="KW-1133">Transmembrane helix</keyword>
<protein>
    <submittedName>
        <fullName evidence="2">Uncharacterized protein</fullName>
    </submittedName>
</protein>
<dbReference type="RefSeq" id="WP_090558486.1">
    <property type="nucleotide sequence ID" value="NZ_FNRA01000009.1"/>
</dbReference>
<accession>A0A1H4GA34</accession>
<keyword evidence="1" id="KW-0472">Membrane</keyword>
<feature type="transmembrane region" description="Helical" evidence="1">
    <location>
        <begin position="7"/>
        <end position="27"/>
    </location>
</feature>
<keyword evidence="1" id="KW-0812">Transmembrane</keyword>
<dbReference type="Proteomes" id="UP000198850">
    <property type="component" value="Unassembled WGS sequence"/>
</dbReference>
<evidence type="ECO:0000256" key="1">
    <source>
        <dbReference type="SAM" id="Phobius"/>
    </source>
</evidence>
<keyword evidence="3" id="KW-1185">Reference proteome</keyword>
<name>A0A1H4GA34_9SPHI</name>
<reference evidence="2 3" key="1">
    <citation type="submission" date="2016-10" db="EMBL/GenBank/DDBJ databases">
        <authorList>
            <person name="de Groot N.N."/>
        </authorList>
    </citation>
    <scope>NUCLEOTIDE SEQUENCE [LARGE SCALE GENOMIC DNA]</scope>
    <source>
        <strain evidence="2 3">DSM 19033</strain>
    </source>
</reference>
<dbReference type="AlphaFoldDB" id="A0A1H4GA34"/>
<dbReference type="STRING" id="425514.SAMN05443550_109164"/>
<dbReference type="EMBL" id="FNRA01000009">
    <property type="protein sequence ID" value="SEB06459.1"/>
    <property type="molecule type" value="Genomic_DNA"/>
</dbReference>
<evidence type="ECO:0000313" key="2">
    <source>
        <dbReference type="EMBL" id="SEB06459.1"/>
    </source>
</evidence>
<gene>
    <name evidence="2" type="ORF">SAMN05443550_109164</name>
</gene>